<dbReference type="Gene3D" id="3.40.50.300">
    <property type="entry name" value="P-loop containing nucleotide triphosphate hydrolases"/>
    <property type="match status" value="1"/>
</dbReference>
<gene>
    <name evidence="10 14" type="primary">miaA</name>
    <name evidence="14" type="ORF">PSJ8397_00478</name>
</gene>
<dbReference type="Gene3D" id="1.10.20.140">
    <property type="match status" value="1"/>
</dbReference>
<comment type="cofactor">
    <cofactor evidence="1 10">
        <name>Mg(2+)</name>
        <dbReference type="ChEBI" id="CHEBI:18420"/>
    </cofactor>
</comment>
<dbReference type="OrthoDB" id="9776390at2"/>
<dbReference type="InterPro" id="IPR018022">
    <property type="entry name" value="IPT"/>
</dbReference>
<comment type="function">
    <text evidence="2 10 12">Catalyzes the transfer of a dimethylallyl group onto the adenine at position 37 in tRNAs that read codons beginning with uridine, leading to the formation of N6-(dimethylallyl)adenosine (i(6)A).</text>
</comment>
<keyword evidence="6 10" id="KW-0547">Nucleotide-binding</keyword>
<sequence>MIDLSEIEADKPVLIFGPTASGKSGLALHIAKAQGGVILNADTLQAYEGWPILTAQPPAEDLAQAPHHLYGHLTFDAPTSVGDWLRDVAPFLADHAAGGPRPIIVGGTGLYFTALTEGLADIPPTPDGVRARANAIPLPDLIADLDADTAAHIDLANRARVQRAWEVQSATGQSIRHWQAQTPPALLPLKACTPLALLPDVDWLGDRITRRFDQMMDMGAAEEARAMLPRWDPKAPSSKAIGAAEMIEFVQGRRDADSLKSAVVVATRQYAKRQRTWLRSRMKRWRQLALPDVADNRLST</sequence>
<dbReference type="AlphaFoldDB" id="A0A1Y5RGX6"/>
<dbReference type="GO" id="GO:0006400">
    <property type="term" value="P:tRNA modification"/>
    <property type="evidence" value="ECO:0007669"/>
    <property type="project" value="TreeGrafter"/>
</dbReference>
<dbReference type="RefSeq" id="WP_085862940.1">
    <property type="nucleotide sequence ID" value="NZ_FWFT01000001.1"/>
</dbReference>
<comment type="subunit">
    <text evidence="10">Monomer.</text>
</comment>
<evidence type="ECO:0000313" key="15">
    <source>
        <dbReference type="Proteomes" id="UP000193623"/>
    </source>
</evidence>
<dbReference type="Pfam" id="PF01715">
    <property type="entry name" value="IPPT"/>
    <property type="match status" value="1"/>
</dbReference>
<dbReference type="InterPro" id="IPR027417">
    <property type="entry name" value="P-loop_NTPase"/>
</dbReference>
<feature type="binding site" evidence="10">
    <location>
        <begin position="17"/>
        <end position="24"/>
    </location>
    <ligand>
        <name>ATP</name>
        <dbReference type="ChEBI" id="CHEBI:30616"/>
    </ligand>
</feature>
<accession>A0A1Y5RGX6</accession>
<protein>
    <recommendedName>
        <fullName evidence="10">tRNA dimethylallyltransferase</fullName>
        <ecNumber evidence="10">2.5.1.75</ecNumber>
    </recommendedName>
    <alternativeName>
        <fullName evidence="10">Dimethylallyl diphosphate:tRNA dimethylallyltransferase</fullName>
        <shortName evidence="10">DMAPP:tRNA dimethylallyltransferase</shortName>
        <shortName evidence="10">DMATase</shortName>
    </alternativeName>
    <alternativeName>
        <fullName evidence="10">Isopentenyl-diphosphate:tRNA isopentenyltransferase</fullName>
        <shortName evidence="10">IPP transferase</shortName>
        <shortName evidence="10">IPPT</shortName>
        <shortName evidence="10">IPTase</shortName>
    </alternativeName>
</protein>
<dbReference type="PANTHER" id="PTHR11088">
    <property type="entry name" value="TRNA DIMETHYLALLYLTRANSFERASE"/>
    <property type="match status" value="1"/>
</dbReference>
<keyword evidence="7 10" id="KW-0067">ATP-binding</keyword>
<keyword evidence="8 10" id="KW-0460">Magnesium</keyword>
<keyword evidence="5 10" id="KW-0819">tRNA processing</keyword>
<evidence type="ECO:0000256" key="1">
    <source>
        <dbReference type="ARBA" id="ARBA00001946"/>
    </source>
</evidence>
<dbReference type="EMBL" id="FWFT01000001">
    <property type="protein sequence ID" value="SLN16929.1"/>
    <property type="molecule type" value="Genomic_DNA"/>
</dbReference>
<keyword evidence="4 10" id="KW-0808">Transferase</keyword>
<dbReference type="EC" id="2.5.1.75" evidence="10"/>
<comment type="catalytic activity">
    <reaction evidence="9 10 11">
        <text>adenosine(37) in tRNA + dimethylallyl diphosphate = N(6)-dimethylallyladenosine(37) in tRNA + diphosphate</text>
        <dbReference type="Rhea" id="RHEA:26482"/>
        <dbReference type="Rhea" id="RHEA-COMP:10162"/>
        <dbReference type="Rhea" id="RHEA-COMP:10375"/>
        <dbReference type="ChEBI" id="CHEBI:33019"/>
        <dbReference type="ChEBI" id="CHEBI:57623"/>
        <dbReference type="ChEBI" id="CHEBI:74411"/>
        <dbReference type="ChEBI" id="CHEBI:74415"/>
        <dbReference type="EC" id="2.5.1.75"/>
    </reaction>
</comment>
<evidence type="ECO:0000256" key="5">
    <source>
        <dbReference type="ARBA" id="ARBA00022694"/>
    </source>
</evidence>
<evidence type="ECO:0000256" key="11">
    <source>
        <dbReference type="RuleBase" id="RU003783"/>
    </source>
</evidence>
<evidence type="ECO:0000256" key="9">
    <source>
        <dbReference type="ARBA" id="ARBA00049563"/>
    </source>
</evidence>
<evidence type="ECO:0000256" key="8">
    <source>
        <dbReference type="ARBA" id="ARBA00022842"/>
    </source>
</evidence>
<evidence type="ECO:0000256" key="7">
    <source>
        <dbReference type="ARBA" id="ARBA00022840"/>
    </source>
</evidence>
<evidence type="ECO:0000313" key="14">
    <source>
        <dbReference type="EMBL" id="SLN16929.1"/>
    </source>
</evidence>
<evidence type="ECO:0000256" key="10">
    <source>
        <dbReference type="HAMAP-Rule" id="MF_00185"/>
    </source>
</evidence>
<reference evidence="14 15" key="1">
    <citation type="submission" date="2017-03" db="EMBL/GenBank/DDBJ databases">
        <authorList>
            <person name="Afonso C.L."/>
            <person name="Miller P.J."/>
            <person name="Scott M.A."/>
            <person name="Spackman E."/>
            <person name="Goraichik I."/>
            <person name="Dimitrov K.M."/>
            <person name="Suarez D.L."/>
            <person name="Swayne D.E."/>
        </authorList>
    </citation>
    <scope>NUCLEOTIDE SEQUENCE [LARGE SCALE GENOMIC DNA]</scope>
    <source>
        <strain evidence="14 15">CECT 8397</strain>
    </source>
</reference>
<dbReference type="PANTHER" id="PTHR11088:SF60">
    <property type="entry name" value="TRNA DIMETHYLALLYLTRANSFERASE"/>
    <property type="match status" value="1"/>
</dbReference>
<evidence type="ECO:0000256" key="4">
    <source>
        <dbReference type="ARBA" id="ARBA00022679"/>
    </source>
</evidence>
<comment type="caution">
    <text evidence="10">Lacks conserved residue(s) required for the propagation of feature annotation.</text>
</comment>
<dbReference type="Proteomes" id="UP000193623">
    <property type="component" value="Unassembled WGS sequence"/>
</dbReference>
<keyword evidence="15" id="KW-1185">Reference proteome</keyword>
<evidence type="ECO:0000256" key="2">
    <source>
        <dbReference type="ARBA" id="ARBA00003213"/>
    </source>
</evidence>
<feature type="site" description="Interaction with substrate tRNA" evidence="10">
    <location>
        <position position="130"/>
    </location>
</feature>
<evidence type="ECO:0000256" key="3">
    <source>
        <dbReference type="ARBA" id="ARBA00005842"/>
    </source>
</evidence>
<dbReference type="InterPro" id="IPR039657">
    <property type="entry name" value="Dimethylallyltransferase"/>
</dbReference>
<dbReference type="GO" id="GO:0052381">
    <property type="term" value="F:tRNA dimethylallyltransferase activity"/>
    <property type="evidence" value="ECO:0007669"/>
    <property type="project" value="UniProtKB-UniRule"/>
</dbReference>
<dbReference type="GO" id="GO:0005524">
    <property type="term" value="F:ATP binding"/>
    <property type="evidence" value="ECO:0007669"/>
    <property type="project" value="UniProtKB-UniRule"/>
</dbReference>
<comment type="similarity">
    <text evidence="3 10 13">Belongs to the IPP transferase family.</text>
</comment>
<organism evidence="14 15">
    <name type="scientific">Pseudooctadecabacter jejudonensis</name>
    <dbReference type="NCBI Taxonomy" id="1391910"/>
    <lineage>
        <taxon>Bacteria</taxon>
        <taxon>Pseudomonadati</taxon>
        <taxon>Pseudomonadota</taxon>
        <taxon>Alphaproteobacteria</taxon>
        <taxon>Rhodobacterales</taxon>
        <taxon>Paracoccaceae</taxon>
        <taxon>Pseudooctadecabacter</taxon>
    </lineage>
</organism>
<evidence type="ECO:0000256" key="13">
    <source>
        <dbReference type="RuleBase" id="RU003785"/>
    </source>
</evidence>
<evidence type="ECO:0000256" key="12">
    <source>
        <dbReference type="RuleBase" id="RU003784"/>
    </source>
</evidence>
<feature type="site" description="Interaction with substrate tRNA" evidence="10">
    <location>
        <position position="108"/>
    </location>
</feature>
<dbReference type="NCBIfam" id="TIGR00174">
    <property type="entry name" value="miaA"/>
    <property type="match status" value="1"/>
</dbReference>
<proteinExistence type="inferred from homology"/>
<dbReference type="HAMAP" id="MF_00185">
    <property type="entry name" value="IPP_trans"/>
    <property type="match status" value="1"/>
</dbReference>
<evidence type="ECO:0000256" key="6">
    <source>
        <dbReference type="ARBA" id="ARBA00022741"/>
    </source>
</evidence>
<dbReference type="SUPFAM" id="SSF52540">
    <property type="entry name" value="P-loop containing nucleoside triphosphate hydrolases"/>
    <property type="match status" value="1"/>
</dbReference>
<feature type="binding site" evidence="10">
    <location>
        <begin position="19"/>
        <end position="24"/>
    </location>
    <ligand>
        <name>substrate</name>
    </ligand>
</feature>
<name>A0A1Y5RGX6_9RHOB</name>